<dbReference type="InterPro" id="IPR002553">
    <property type="entry name" value="Clathrin/coatomer_adapt-like_N"/>
</dbReference>
<comment type="subcellular location">
    <subcellularLocation>
        <location evidence="1">Endomembrane system</location>
    </subcellularLocation>
</comment>
<keyword evidence="2" id="KW-0813">Transport</keyword>
<keyword evidence="8" id="KW-1185">Reference proteome</keyword>
<name>A0A8H8DHA6_9FUNG</name>
<dbReference type="InterPro" id="IPR008152">
    <property type="entry name" value="Clathrin_a/b/g-adaptin_app_Ig"/>
</dbReference>
<dbReference type="AlphaFoldDB" id="A0A8H8DHA6"/>
<dbReference type="GO" id="GO:0016192">
    <property type="term" value="P:vesicle-mediated transport"/>
    <property type="evidence" value="ECO:0007669"/>
    <property type="project" value="InterPro"/>
</dbReference>
<evidence type="ECO:0000256" key="5">
    <source>
        <dbReference type="SAM" id="MobiDB-lite"/>
    </source>
</evidence>
<accession>A0A8H8DHA6</accession>
<evidence type="ECO:0000256" key="1">
    <source>
        <dbReference type="ARBA" id="ARBA00004308"/>
    </source>
</evidence>
<proteinExistence type="predicted"/>
<dbReference type="Pfam" id="PF01602">
    <property type="entry name" value="Adaptin_N"/>
    <property type="match status" value="1"/>
</dbReference>
<feature type="compositionally biased region" description="Basic and acidic residues" evidence="5">
    <location>
        <begin position="316"/>
        <end position="327"/>
    </location>
</feature>
<dbReference type="Gene3D" id="2.60.40.1230">
    <property type="match status" value="1"/>
</dbReference>
<feature type="compositionally biased region" description="Low complexity" evidence="5">
    <location>
        <begin position="345"/>
        <end position="366"/>
    </location>
</feature>
<dbReference type="SMART" id="SM00809">
    <property type="entry name" value="Alpha_adaptinC2"/>
    <property type="match status" value="1"/>
</dbReference>
<reference evidence="7 8" key="1">
    <citation type="journal article" name="Sci. Rep.">
        <title>Genome-scale phylogenetic analyses confirm Olpidium as the closest living zoosporic fungus to the non-flagellated, terrestrial fungi.</title>
        <authorList>
            <person name="Chang Y."/>
            <person name="Rochon D."/>
            <person name="Sekimoto S."/>
            <person name="Wang Y."/>
            <person name="Chovatia M."/>
            <person name="Sandor L."/>
            <person name="Salamov A."/>
            <person name="Grigoriev I.V."/>
            <person name="Stajich J.E."/>
            <person name="Spatafora J.W."/>
        </authorList>
    </citation>
    <scope>NUCLEOTIDE SEQUENCE [LARGE SCALE GENOMIC DNA]</scope>
    <source>
        <strain evidence="7">S191</strain>
    </source>
</reference>
<dbReference type="Gene3D" id="1.25.10.10">
    <property type="entry name" value="Leucine-rich Repeat Variant"/>
    <property type="match status" value="1"/>
</dbReference>
<feature type="non-terminal residue" evidence="7">
    <location>
        <position position="566"/>
    </location>
</feature>
<sequence length="566" mass="62401">NVQHNNAQNAILFEAISLAIHLDPESPLVNEAAVLMGRFIASKETNIRYLALDAMAHLAAFCESLEPIKKHQETIIQSLRDRDISVRRRGLDLLYSMCDVTNAKEIVAELLRYLSSADYEIREEMVLKIAILAEKFATENSWYVDTILQLITTAGDHVGDEVWYRVTQIVANNEDLQEYAARMVLNVLRNPGVHETAVKTAGYILGEFGHLIANQPGSSPIEQFTLLQSRFSMCRLPTRALLLTTYIKFANLFPEIKHHVLAVFDQYQHVLDVELQQRACEYAAIARMPTDDVLQTLCEEMPPFPERESALLSKIEKRSQATEDKRTWNVGGKDANRAARHDGRQQAMKAASAASSAGAPAQPSPSIGTSPTVAAKIVEQDLLGLIDFGCPSSSPAVQSQPPPSSSEAAGLLALGDARFGAPIPGSEKWYDKLVYTTEGVLFEDDVLQVGLKSEYHHNLGRLALYFGNKTQSPLHNFGVAVQSTPEVTLNAPAAVASTISPVTQIQQLLNIECSRQFSAPVLVRVGFTSVGGPRSFVLRVPVTLNKFFEPIVLPGHEFFGRWKQIG</sequence>
<feature type="compositionally biased region" description="Basic and acidic residues" evidence="5">
    <location>
        <begin position="334"/>
        <end position="344"/>
    </location>
</feature>
<dbReference type="SUPFAM" id="SSF48371">
    <property type="entry name" value="ARM repeat"/>
    <property type="match status" value="1"/>
</dbReference>
<evidence type="ECO:0000256" key="3">
    <source>
        <dbReference type="ARBA" id="ARBA00022927"/>
    </source>
</evidence>
<dbReference type="EMBL" id="JAEFCI010008884">
    <property type="protein sequence ID" value="KAG5458166.1"/>
    <property type="molecule type" value="Genomic_DNA"/>
</dbReference>
<keyword evidence="4" id="KW-0472">Membrane</keyword>
<keyword evidence="3" id="KW-0653">Protein transport</keyword>
<dbReference type="InterPro" id="IPR011989">
    <property type="entry name" value="ARM-like"/>
</dbReference>
<evidence type="ECO:0000313" key="7">
    <source>
        <dbReference type="EMBL" id="KAG5458166.1"/>
    </source>
</evidence>
<dbReference type="OrthoDB" id="28053at2759"/>
<dbReference type="InterPro" id="IPR016024">
    <property type="entry name" value="ARM-type_fold"/>
</dbReference>
<dbReference type="GO" id="GO:0006886">
    <property type="term" value="P:intracellular protein transport"/>
    <property type="evidence" value="ECO:0007669"/>
    <property type="project" value="InterPro"/>
</dbReference>
<dbReference type="Pfam" id="PF02883">
    <property type="entry name" value="Alpha_adaptinC2"/>
    <property type="match status" value="1"/>
</dbReference>
<comment type="caution">
    <text evidence="7">The sequence shown here is derived from an EMBL/GenBank/DDBJ whole genome shotgun (WGS) entry which is preliminary data.</text>
</comment>
<evidence type="ECO:0000256" key="2">
    <source>
        <dbReference type="ARBA" id="ARBA00022448"/>
    </source>
</evidence>
<dbReference type="GO" id="GO:0012505">
    <property type="term" value="C:endomembrane system"/>
    <property type="evidence" value="ECO:0007669"/>
    <property type="project" value="UniProtKB-SubCell"/>
</dbReference>
<evidence type="ECO:0000256" key="4">
    <source>
        <dbReference type="ARBA" id="ARBA00023136"/>
    </source>
</evidence>
<evidence type="ECO:0000259" key="6">
    <source>
        <dbReference type="SMART" id="SM00809"/>
    </source>
</evidence>
<dbReference type="GO" id="GO:0030117">
    <property type="term" value="C:membrane coat"/>
    <property type="evidence" value="ECO:0007669"/>
    <property type="project" value="InterPro"/>
</dbReference>
<feature type="domain" description="Clathrin adaptor alpha/beta/gamma-adaptin appendage Ig-like subdomain" evidence="6">
    <location>
        <begin position="431"/>
        <end position="541"/>
    </location>
</feature>
<feature type="non-terminal residue" evidence="7">
    <location>
        <position position="1"/>
    </location>
</feature>
<protein>
    <submittedName>
        <fullName evidence="7">Adaptin N terminal region-domain-containing protein</fullName>
    </submittedName>
</protein>
<dbReference type="InterPro" id="IPR050840">
    <property type="entry name" value="Adaptor_Complx_Large_Subunit"/>
</dbReference>
<feature type="region of interest" description="Disordered" evidence="5">
    <location>
        <begin position="316"/>
        <end position="370"/>
    </location>
</feature>
<dbReference type="Proteomes" id="UP000673691">
    <property type="component" value="Unassembled WGS sequence"/>
</dbReference>
<dbReference type="SUPFAM" id="SSF49348">
    <property type="entry name" value="Clathrin adaptor appendage domain"/>
    <property type="match status" value="1"/>
</dbReference>
<evidence type="ECO:0000313" key="8">
    <source>
        <dbReference type="Proteomes" id="UP000673691"/>
    </source>
</evidence>
<organism evidence="7 8">
    <name type="scientific">Olpidium bornovanus</name>
    <dbReference type="NCBI Taxonomy" id="278681"/>
    <lineage>
        <taxon>Eukaryota</taxon>
        <taxon>Fungi</taxon>
        <taxon>Fungi incertae sedis</taxon>
        <taxon>Olpidiomycota</taxon>
        <taxon>Olpidiomycotina</taxon>
        <taxon>Olpidiomycetes</taxon>
        <taxon>Olpidiales</taxon>
        <taxon>Olpidiaceae</taxon>
        <taxon>Olpidium</taxon>
    </lineage>
</organism>
<dbReference type="PANTHER" id="PTHR22780">
    <property type="entry name" value="ADAPTIN, ALPHA/GAMMA/EPSILON"/>
    <property type="match status" value="1"/>
</dbReference>
<dbReference type="InterPro" id="IPR013041">
    <property type="entry name" value="Clathrin_app_Ig-like_sf"/>
</dbReference>
<gene>
    <name evidence="7" type="ORF">BJ554DRAFT_1662</name>
</gene>